<keyword evidence="3" id="KW-1185">Reference proteome</keyword>
<evidence type="ECO:0000256" key="1">
    <source>
        <dbReference type="SAM" id="MobiDB-lite"/>
    </source>
</evidence>
<organism evidence="2 3">
    <name type="scientific">Paenibacillus filicis</name>
    <dbReference type="NCBI Taxonomy" id="669464"/>
    <lineage>
        <taxon>Bacteria</taxon>
        <taxon>Bacillati</taxon>
        <taxon>Bacillota</taxon>
        <taxon>Bacilli</taxon>
        <taxon>Bacillales</taxon>
        <taxon>Paenibacillaceae</taxon>
        <taxon>Paenibacillus</taxon>
    </lineage>
</organism>
<gene>
    <name evidence="2" type="ORF">WMW72_03805</name>
</gene>
<feature type="compositionally biased region" description="Acidic residues" evidence="1">
    <location>
        <begin position="54"/>
        <end position="65"/>
    </location>
</feature>
<accession>A0ABU9DDU8</accession>
<dbReference type="Proteomes" id="UP001469365">
    <property type="component" value="Unassembled WGS sequence"/>
</dbReference>
<proteinExistence type="predicted"/>
<sequence length="170" mass="19393">MAHPEDQICPWCQSEIVWDPEIGPESACPHCFNDLGEYRSIQLTVPRSGQLDRSEDEDEDEDEDFDAYEEFDENELEGMDEYEEGAQRLLDHQEEAPECPSCQSFMLLAGVHRQADTFEPFVHRAARQPLLPAGFASQVFVCPSCFKVEHILAEKDRLAMTQLLKQVGSQ</sequence>
<protein>
    <submittedName>
        <fullName evidence="2">Uncharacterized protein</fullName>
    </submittedName>
</protein>
<name>A0ABU9DDU8_9BACL</name>
<evidence type="ECO:0000313" key="2">
    <source>
        <dbReference type="EMBL" id="MEK8127030.1"/>
    </source>
</evidence>
<dbReference type="RefSeq" id="WP_341414066.1">
    <property type="nucleotide sequence ID" value="NZ_JBBPCC010000001.1"/>
</dbReference>
<dbReference type="EMBL" id="JBBPCC010000001">
    <property type="protein sequence ID" value="MEK8127030.1"/>
    <property type="molecule type" value="Genomic_DNA"/>
</dbReference>
<reference evidence="2 3" key="1">
    <citation type="submission" date="2024-04" db="EMBL/GenBank/DDBJ databases">
        <title>draft genome sequnece of Paenibacillus filicis.</title>
        <authorList>
            <person name="Kim D.-U."/>
        </authorList>
    </citation>
    <scope>NUCLEOTIDE SEQUENCE [LARGE SCALE GENOMIC DNA]</scope>
    <source>
        <strain evidence="2 3">KACC14197</strain>
    </source>
</reference>
<feature type="region of interest" description="Disordered" evidence="1">
    <location>
        <begin position="46"/>
        <end position="65"/>
    </location>
</feature>
<evidence type="ECO:0000313" key="3">
    <source>
        <dbReference type="Proteomes" id="UP001469365"/>
    </source>
</evidence>
<comment type="caution">
    <text evidence="2">The sequence shown here is derived from an EMBL/GenBank/DDBJ whole genome shotgun (WGS) entry which is preliminary data.</text>
</comment>